<dbReference type="InterPro" id="IPR001478">
    <property type="entry name" value="PDZ"/>
</dbReference>
<dbReference type="GO" id="GO:0016787">
    <property type="term" value="F:hydrolase activity"/>
    <property type="evidence" value="ECO:0007669"/>
    <property type="project" value="UniProtKB-KW"/>
</dbReference>
<organism evidence="2 3">
    <name type="scientific">Subdoligranulum variabile</name>
    <dbReference type="NCBI Taxonomy" id="214851"/>
    <lineage>
        <taxon>Bacteria</taxon>
        <taxon>Bacillati</taxon>
        <taxon>Bacillota</taxon>
        <taxon>Clostridia</taxon>
        <taxon>Eubacteriales</taxon>
        <taxon>Oscillospiraceae</taxon>
        <taxon>Subdoligranulum</taxon>
    </lineage>
</organism>
<protein>
    <submittedName>
        <fullName evidence="2">SpoIVB peptidase</fullName>
        <ecNumber evidence="2">3.4.21.116</ecNumber>
    </submittedName>
</protein>
<dbReference type="InterPro" id="IPR008763">
    <property type="entry name" value="Peptidase_S55"/>
</dbReference>
<dbReference type="Pfam" id="PF13180">
    <property type="entry name" value="PDZ_2"/>
    <property type="match status" value="1"/>
</dbReference>
<dbReference type="SUPFAM" id="SSF50494">
    <property type="entry name" value="Trypsin-like serine proteases"/>
    <property type="match status" value="1"/>
</dbReference>
<dbReference type="SUPFAM" id="SSF50156">
    <property type="entry name" value="PDZ domain-like"/>
    <property type="match status" value="1"/>
</dbReference>
<dbReference type="InterPro" id="IPR014219">
    <property type="entry name" value="SpoIVB"/>
</dbReference>
<feature type="domain" description="Peptidase S55" evidence="1">
    <location>
        <begin position="179"/>
        <end position="410"/>
    </location>
</feature>
<dbReference type="InterPro" id="IPR009003">
    <property type="entry name" value="Peptidase_S1_PA"/>
</dbReference>
<evidence type="ECO:0000313" key="2">
    <source>
        <dbReference type="EMBL" id="HJG28517.1"/>
    </source>
</evidence>
<dbReference type="Gene3D" id="2.30.42.10">
    <property type="match status" value="1"/>
</dbReference>
<name>A0A921IKI2_9FIRM</name>
<gene>
    <name evidence="2" type="primary">spoIVB</name>
    <name evidence="2" type="ORF">K8V20_07725</name>
</gene>
<dbReference type="Proteomes" id="UP000782880">
    <property type="component" value="Unassembled WGS sequence"/>
</dbReference>
<accession>A0A921IKI2</accession>
<reference evidence="2" key="1">
    <citation type="journal article" date="2021" name="PeerJ">
        <title>Extensive microbial diversity within the chicken gut microbiome revealed by metagenomics and culture.</title>
        <authorList>
            <person name="Gilroy R."/>
            <person name="Ravi A."/>
            <person name="Getino M."/>
            <person name="Pursley I."/>
            <person name="Horton D.L."/>
            <person name="Alikhan N.F."/>
            <person name="Baker D."/>
            <person name="Gharbi K."/>
            <person name="Hall N."/>
            <person name="Watson M."/>
            <person name="Adriaenssens E.M."/>
            <person name="Foster-Nyarko E."/>
            <person name="Jarju S."/>
            <person name="Secka A."/>
            <person name="Antonio M."/>
            <person name="Oren A."/>
            <person name="Chaudhuri R.R."/>
            <person name="La Ragione R."/>
            <person name="Hildebrand F."/>
            <person name="Pallen M.J."/>
        </authorList>
    </citation>
    <scope>NUCLEOTIDE SEQUENCE</scope>
    <source>
        <strain evidence="2">ChiBcec21-2208</strain>
    </source>
</reference>
<evidence type="ECO:0000313" key="3">
    <source>
        <dbReference type="Proteomes" id="UP000782880"/>
    </source>
</evidence>
<dbReference type="Pfam" id="PF05580">
    <property type="entry name" value="Peptidase_S55"/>
    <property type="match status" value="1"/>
</dbReference>
<dbReference type="InterPro" id="IPR036034">
    <property type="entry name" value="PDZ_sf"/>
</dbReference>
<dbReference type="NCBIfam" id="TIGR02860">
    <property type="entry name" value="spore_IV_B"/>
    <property type="match status" value="1"/>
</dbReference>
<sequence length="410" mass="42851">MPGHPIVKGLLKLLLVLLILLAGGLWFVANALPDTFYTTGLGKELRIASMPWVTVQNTQKQVEEADSTNPDKSQNVTLALFGTVPLKTVRTVQVEQRSVQVCGTPFGVKMFSDGALVVAFSDQYTELGTENPAKEAGLKLGDLIVSAGGHAVRSNEELTQAITQAEGKPLSIVYQREGQQYTTSLTPVQDAATGAYRAGLWVRDSSAGIGTMTFLDPLNGTFGGLGHAISDTDTGADITLLSGEIVPVVITGYVSGAAGSPGELRGEFSTAAAGTVLANDTTGVYGHYTGATAGQSCVVRQPQEIALGDAEIWTTISGGTPKRYTVRIEQVNMTSSDPNRNLLIKVTDPELLAATGGIVQGMSGSPIVQNGCLVGAVTHVLVNDPARGYGIFATTMLEKADNISQVNLAG</sequence>
<dbReference type="EC" id="3.4.21.116" evidence="2"/>
<dbReference type="PROSITE" id="PS51494">
    <property type="entry name" value="SPOIVB"/>
    <property type="match status" value="1"/>
</dbReference>
<dbReference type="AlphaFoldDB" id="A0A921IKI2"/>
<proteinExistence type="predicted"/>
<dbReference type="EMBL" id="DYVE01000201">
    <property type="protein sequence ID" value="HJG28517.1"/>
    <property type="molecule type" value="Genomic_DNA"/>
</dbReference>
<keyword evidence="2" id="KW-0378">Hydrolase</keyword>
<evidence type="ECO:0000259" key="1">
    <source>
        <dbReference type="PROSITE" id="PS51494"/>
    </source>
</evidence>
<comment type="caution">
    <text evidence="2">The sequence shown here is derived from an EMBL/GenBank/DDBJ whole genome shotgun (WGS) entry which is preliminary data.</text>
</comment>
<reference evidence="2" key="2">
    <citation type="submission" date="2021-09" db="EMBL/GenBank/DDBJ databases">
        <authorList>
            <person name="Gilroy R."/>
        </authorList>
    </citation>
    <scope>NUCLEOTIDE SEQUENCE</scope>
    <source>
        <strain evidence="2">ChiBcec21-2208</strain>
    </source>
</reference>